<keyword evidence="4" id="KW-1134">Transmembrane beta strand</keyword>
<accession>A0AAV6ZHH1</accession>
<evidence type="ECO:0000256" key="4">
    <source>
        <dbReference type="ARBA" id="ARBA00022452"/>
    </source>
</evidence>
<dbReference type="GO" id="GO:0030150">
    <property type="term" value="P:protein import into mitochondrial matrix"/>
    <property type="evidence" value="ECO:0007669"/>
    <property type="project" value="InterPro"/>
</dbReference>
<proteinExistence type="predicted"/>
<dbReference type="AlphaFoldDB" id="A0AAV6ZHH1"/>
<keyword evidence="5" id="KW-0812">Transmembrane</keyword>
<evidence type="ECO:0000313" key="8">
    <source>
        <dbReference type="EMBL" id="KAG8548889.1"/>
    </source>
</evidence>
<protein>
    <submittedName>
        <fullName evidence="8">Uncharacterized protein</fullName>
    </submittedName>
</protein>
<dbReference type="PANTHER" id="PTHR10802">
    <property type="entry name" value="MITOCHONDRIAL IMPORT RECEPTOR SUBUNIT TOM40"/>
    <property type="match status" value="1"/>
</dbReference>
<evidence type="ECO:0000256" key="1">
    <source>
        <dbReference type="ARBA" id="ARBA00004141"/>
    </source>
</evidence>
<dbReference type="Pfam" id="PF01459">
    <property type="entry name" value="Porin_3"/>
    <property type="match status" value="1"/>
</dbReference>
<dbReference type="GO" id="GO:0005741">
    <property type="term" value="C:mitochondrial outer membrane"/>
    <property type="evidence" value="ECO:0007669"/>
    <property type="project" value="UniProtKB-SubCell"/>
</dbReference>
<evidence type="ECO:0000313" key="9">
    <source>
        <dbReference type="Proteomes" id="UP000824782"/>
    </source>
</evidence>
<comment type="caution">
    <text evidence="8">The sequence shown here is derived from an EMBL/GenBank/DDBJ whole genome shotgun (WGS) entry which is preliminary data.</text>
</comment>
<name>A0AAV6ZHH1_ENGPU</name>
<sequence>MGNVLAVAPPSGSWWMRRKRAALPNPGSFDELHKSCKEVFPQQMEGMKLIINKNLSSHFQVSHQVHMSTIGLSGYHFNGKYMGDPQPGTNETFPLLTGDMDNAGSLNAQAAFLLAERVRSKAVFQVIIHITRQEPGKAGGCVCLTSTPCYADSSFQVPHLASRRGV</sequence>
<evidence type="ECO:0000256" key="5">
    <source>
        <dbReference type="ARBA" id="ARBA00022692"/>
    </source>
</evidence>
<comment type="subcellular location">
    <subcellularLocation>
        <location evidence="1">Membrane</location>
        <topology evidence="1">Multi-pass membrane protein</topology>
    </subcellularLocation>
    <subcellularLocation>
        <location evidence="2">Mitochondrion outer membrane</location>
    </subcellularLocation>
</comment>
<evidence type="ECO:0000256" key="2">
    <source>
        <dbReference type="ARBA" id="ARBA00004294"/>
    </source>
</evidence>
<keyword evidence="3" id="KW-0813">Transport</keyword>
<dbReference type="EMBL" id="WNYA01000297">
    <property type="protein sequence ID" value="KAG8548889.1"/>
    <property type="molecule type" value="Genomic_DNA"/>
</dbReference>
<keyword evidence="9" id="KW-1185">Reference proteome</keyword>
<organism evidence="8 9">
    <name type="scientific">Engystomops pustulosus</name>
    <name type="common">Tungara frog</name>
    <name type="synonym">Physalaemus pustulosus</name>
    <dbReference type="NCBI Taxonomy" id="76066"/>
    <lineage>
        <taxon>Eukaryota</taxon>
        <taxon>Metazoa</taxon>
        <taxon>Chordata</taxon>
        <taxon>Craniata</taxon>
        <taxon>Vertebrata</taxon>
        <taxon>Euteleostomi</taxon>
        <taxon>Amphibia</taxon>
        <taxon>Batrachia</taxon>
        <taxon>Anura</taxon>
        <taxon>Neobatrachia</taxon>
        <taxon>Hyloidea</taxon>
        <taxon>Leptodactylidae</taxon>
        <taxon>Leiuperinae</taxon>
        <taxon>Engystomops</taxon>
    </lineage>
</organism>
<dbReference type="InterPro" id="IPR037930">
    <property type="entry name" value="Tom40"/>
</dbReference>
<evidence type="ECO:0000256" key="6">
    <source>
        <dbReference type="ARBA" id="ARBA00022787"/>
    </source>
</evidence>
<dbReference type="Proteomes" id="UP000824782">
    <property type="component" value="Unassembled WGS sequence"/>
</dbReference>
<evidence type="ECO:0000256" key="7">
    <source>
        <dbReference type="ARBA" id="ARBA00023136"/>
    </source>
</evidence>
<dbReference type="GO" id="GO:0008320">
    <property type="term" value="F:protein transmembrane transporter activity"/>
    <property type="evidence" value="ECO:0007669"/>
    <property type="project" value="InterPro"/>
</dbReference>
<keyword evidence="7" id="KW-0472">Membrane</keyword>
<keyword evidence="6" id="KW-1000">Mitochondrion outer membrane</keyword>
<gene>
    <name evidence="8" type="ORF">GDO81_023632</name>
</gene>
<dbReference type="InterPro" id="IPR027246">
    <property type="entry name" value="Porin_Euk/Tom40"/>
</dbReference>
<reference evidence="8" key="1">
    <citation type="thesis" date="2020" institute="ProQuest LLC" country="789 East Eisenhower Parkway, Ann Arbor, MI, USA">
        <title>Comparative Genomics and Chromosome Evolution.</title>
        <authorList>
            <person name="Mudd A.B."/>
        </authorList>
    </citation>
    <scope>NUCLEOTIDE SEQUENCE</scope>
    <source>
        <strain evidence="8">237g6f4</strain>
        <tissue evidence="8">Blood</tissue>
    </source>
</reference>
<keyword evidence="6" id="KW-0496">Mitochondrion</keyword>
<evidence type="ECO:0000256" key="3">
    <source>
        <dbReference type="ARBA" id="ARBA00022448"/>
    </source>
</evidence>
<dbReference type="EMBL" id="WNYA01000297">
    <property type="protein sequence ID" value="KAG8548888.1"/>
    <property type="molecule type" value="Genomic_DNA"/>
</dbReference>